<dbReference type="InterPro" id="IPR021765">
    <property type="entry name" value="UstYa-like"/>
</dbReference>
<dbReference type="AlphaFoldDB" id="A0AAN7B233"/>
<evidence type="ECO:0000256" key="4">
    <source>
        <dbReference type="ARBA" id="ARBA00022989"/>
    </source>
</evidence>
<dbReference type="PANTHER" id="PTHR33365">
    <property type="entry name" value="YALI0B05434P"/>
    <property type="match status" value="1"/>
</dbReference>
<keyword evidence="4 10" id="KW-1133">Transmembrane helix</keyword>
<reference evidence="11" key="1">
    <citation type="journal article" date="2023" name="Mol. Phylogenet. Evol.">
        <title>Genome-scale phylogeny and comparative genomics of the fungal order Sordariales.</title>
        <authorList>
            <person name="Hensen N."/>
            <person name="Bonometti L."/>
            <person name="Westerberg I."/>
            <person name="Brannstrom I.O."/>
            <person name="Guillou S."/>
            <person name="Cros-Aarteil S."/>
            <person name="Calhoun S."/>
            <person name="Haridas S."/>
            <person name="Kuo A."/>
            <person name="Mondo S."/>
            <person name="Pangilinan J."/>
            <person name="Riley R."/>
            <person name="LaButti K."/>
            <person name="Andreopoulos B."/>
            <person name="Lipzen A."/>
            <person name="Chen C."/>
            <person name="Yan M."/>
            <person name="Daum C."/>
            <person name="Ng V."/>
            <person name="Clum A."/>
            <person name="Steindorff A."/>
            <person name="Ohm R.A."/>
            <person name="Martin F."/>
            <person name="Silar P."/>
            <person name="Natvig D.O."/>
            <person name="Lalanne C."/>
            <person name="Gautier V."/>
            <person name="Ament-Velasquez S.L."/>
            <person name="Kruys A."/>
            <person name="Hutchinson M.I."/>
            <person name="Powell A.J."/>
            <person name="Barry K."/>
            <person name="Miller A.N."/>
            <person name="Grigoriev I.V."/>
            <person name="Debuchy R."/>
            <person name="Gladieux P."/>
            <person name="Hiltunen Thoren M."/>
            <person name="Johannesson H."/>
        </authorList>
    </citation>
    <scope>NUCLEOTIDE SEQUENCE</scope>
    <source>
        <strain evidence="11">PSN293</strain>
    </source>
</reference>
<keyword evidence="5" id="KW-0843">Virulence</keyword>
<evidence type="ECO:0000256" key="7">
    <source>
        <dbReference type="ARBA" id="ARBA00023180"/>
    </source>
</evidence>
<evidence type="ECO:0000256" key="2">
    <source>
        <dbReference type="ARBA" id="ARBA00004685"/>
    </source>
</evidence>
<feature type="region of interest" description="Disordered" evidence="9">
    <location>
        <begin position="1"/>
        <end position="23"/>
    </location>
</feature>
<keyword evidence="6 10" id="KW-0472">Membrane</keyword>
<evidence type="ECO:0000313" key="12">
    <source>
        <dbReference type="Proteomes" id="UP001301769"/>
    </source>
</evidence>
<keyword evidence="7" id="KW-0325">Glycoprotein</keyword>
<dbReference type="Pfam" id="PF11807">
    <property type="entry name" value="UstYa"/>
    <property type="match status" value="1"/>
</dbReference>
<keyword evidence="12" id="KW-1185">Reference proteome</keyword>
<dbReference type="EMBL" id="MU858295">
    <property type="protein sequence ID" value="KAK4207444.1"/>
    <property type="molecule type" value="Genomic_DNA"/>
</dbReference>
<organism evidence="11 12">
    <name type="scientific">Rhypophila decipiens</name>
    <dbReference type="NCBI Taxonomy" id="261697"/>
    <lineage>
        <taxon>Eukaryota</taxon>
        <taxon>Fungi</taxon>
        <taxon>Dikarya</taxon>
        <taxon>Ascomycota</taxon>
        <taxon>Pezizomycotina</taxon>
        <taxon>Sordariomycetes</taxon>
        <taxon>Sordariomycetidae</taxon>
        <taxon>Sordariales</taxon>
        <taxon>Naviculisporaceae</taxon>
        <taxon>Rhypophila</taxon>
    </lineage>
</organism>
<evidence type="ECO:0000256" key="10">
    <source>
        <dbReference type="SAM" id="Phobius"/>
    </source>
</evidence>
<evidence type="ECO:0000256" key="1">
    <source>
        <dbReference type="ARBA" id="ARBA00004167"/>
    </source>
</evidence>
<comment type="similarity">
    <text evidence="8">Belongs to the ustYa family.</text>
</comment>
<sequence length="256" mass="29782">MSGYSEVKESDEFSSEDPFLTSPSRERPRWKFVFRLLLQSTIVCSLCLASFFIGAGNADRPNEVACVDTAWDKVREGISFKMHEFNPRFGGRPSPYMGHPNPGVDKLWYHLAALRNFGVPKEVLVTINRTRDAVKLPGNDGYMAGMEAFHQLHCLNYIRMYTYMDHYEKIDTDIKAETMEERREHADHCVETLRQRLMCNPDMNIYTYHWMDGYDMPAGNLFSRHRCIDWDRFDDWAGDNALHYPAPTSRPEGFEV</sequence>
<evidence type="ECO:0000256" key="5">
    <source>
        <dbReference type="ARBA" id="ARBA00023026"/>
    </source>
</evidence>
<dbReference type="PANTHER" id="PTHR33365:SF4">
    <property type="entry name" value="CYCLOCHLOROTINE BIOSYNTHESIS PROTEIN O"/>
    <property type="match status" value="1"/>
</dbReference>
<name>A0AAN7B233_9PEZI</name>
<protein>
    <recommendedName>
        <fullName evidence="13">Tat pathway signal sequence</fullName>
    </recommendedName>
</protein>
<evidence type="ECO:0000256" key="8">
    <source>
        <dbReference type="ARBA" id="ARBA00035112"/>
    </source>
</evidence>
<comment type="subcellular location">
    <subcellularLocation>
        <location evidence="1">Membrane</location>
        <topology evidence="1">Single-pass membrane protein</topology>
    </subcellularLocation>
</comment>
<evidence type="ECO:0000256" key="9">
    <source>
        <dbReference type="SAM" id="MobiDB-lite"/>
    </source>
</evidence>
<dbReference type="GO" id="GO:0016020">
    <property type="term" value="C:membrane"/>
    <property type="evidence" value="ECO:0007669"/>
    <property type="project" value="UniProtKB-SubCell"/>
</dbReference>
<keyword evidence="3 10" id="KW-0812">Transmembrane</keyword>
<evidence type="ECO:0000256" key="6">
    <source>
        <dbReference type="ARBA" id="ARBA00023136"/>
    </source>
</evidence>
<feature type="compositionally biased region" description="Basic and acidic residues" evidence="9">
    <location>
        <begin position="1"/>
        <end position="11"/>
    </location>
</feature>
<dbReference type="Proteomes" id="UP001301769">
    <property type="component" value="Unassembled WGS sequence"/>
</dbReference>
<reference evidence="11" key="2">
    <citation type="submission" date="2023-05" db="EMBL/GenBank/DDBJ databases">
        <authorList>
            <consortium name="Lawrence Berkeley National Laboratory"/>
            <person name="Steindorff A."/>
            <person name="Hensen N."/>
            <person name="Bonometti L."/>
            <person name="Westerberg I."/>
            <person name="Brannstrom I.O."/>
            <person name="Guillou S."/>
            <person name="Cros-Aarteil S."/>
            <person name="Calhoun S."/>
            <person name="Haridas S."/>
            <person name="Kuo A."/>
            <person name="Mondo S."/>
            <person name="Pangilinan J."/>
            <person name="Riley R."/>
            <person name="Labutti K."/>
            <person name="Andreopoulos B."/>
            <person name="Lipzen A."/>
            <person name="Chen C."/>
            <person name="Yanf M."/>
            <person name="Daum C."/>
            <person name="Ng V."/>
            <person name="Clum A."/>
            <person name="Ohm R."/>
            <person name="Martin F."/>
            <person name="Silar P."/>
            <person name="Natvig D."/>
            <person name="Lalanne C."/>
            <person name="Gautier V."/>
            <person name="Ament-Velasquez S.L."/>
            <person name="Kruys A."/>
            <person name="Hutchinson M.I."/>
            <person name="Powell A.J."/>
            <person name="Barry K."/>
            <person name="Miller A.N."/>
            <person name="Grigoriev I.V."/>
            <person name="Debuchy R."/>
            <person name="Gladieux P."/>
            <person name="Thoren M.H."/>
            <person name="Johannesson H."/>
        </authorList>
    </citation>
    <scope>NUCLEOTIDE SEQUENCE</scope>
    <source>
        <strain evidence="11">PSN293</strain>
    </source>
</reference>
<evidence type="ECO:0008006" key="13">
    <source>
        <dbReference type="Google" id="ProtNLM"/>
    </source>
</evidence>
<gene>
    <name evidence="11" type="ORF">QBC37DRAFT_95766</name>
</gene>
<feature type="transmembrane region" description="Helical" evidence="10">
    <location>
        <begin position="32"/>
        <end position="53"/>
    </location>
</feature>
<dbReference type="GO" id="GO:0043386">
    <property type="term" value="P:mycotoxin biosynthetic process"/>
    <property type="evidence" value="ECO:0007669"/>
    <property type="project" value="InterPro"/>
</dbReference>
<evidence type="ECO:0000256" key="3">
    <source>
        <dbReference type="ARBA" id="ARBA00022692"/>
    </source>
</evidence>
<comment type="caution">
    <text evidence="11">The sequence shown here is derived from an EMBL/GenBank/DDBJ whole genome shotgun (WGS) entry which is preliminary data.</text>
</comment>
<proteinExistence type="inferred from homology"/>
<evidence type="ECO:0000313" key="11">
    <source>
        <dbReference type="EMBL" id="KAK4207444.1"/>
    </source>
</evidence>
<comment type="pathway">
    <text evidence="2">Mycotoxin biosynthesis.</text>
</comment>
<accession>A0AAN7B233</accession>